<comment type="domain">
    <text evidence="8">The N-terminal domain determines nucleotide recognition and specific binding, while the C-terminal domain determines the specific binding to the target protein.</text>
</comment>
<dbReference type="GO" id="GO:0046872">
    <property type="term" value="F:metal ion binding"/>
    <property type="evidence" value="ECO:0007669"/>
    <property type="project" value="UniProtKB-KW"/>
</dbReference>
<feature type="binding site" evidence="8">
    <location>
        <position position="107"/>
    </location>
    <ligand>
        <name>Mg(2+)</name>
        <dbReference type="ChEBI" id="CHEBI:18420"/>
    </ligand>
</feature>
<keyword evidence="3 8" id="KW-0479">Metal-binding</keyword>
<dbReference type="HAMAP" id="MF_00316">
    <property type="entry name" value="MobA"/>
    <property type="match status" value="1"/>
</dbReference>
<dbReference type="EMBL" id="FOMJ01000001">
    <property type="protein sequence ID" value="SFD01582.1"/>
    <property type="molecule type" value="Genomic_DNA"/>
</dbReference>
<keyword evidence="11" id="KW-1185">Reference proteome</keyword>
<dbReference type="RefSeq" id="WP_240307980.1">
    <property type="nucleotide sequence ID" value="NZ_FOMJ01000001.1"/>
</dbReference>
<evidence type="ECO:0000313" key="11">
    <source>
        <dbReference type="Proteomes" id="UP000198611"/>
    </source>
</evidence>
<protein>
    <recommendedName>
        <fullName evidence="8">Molybdenum cofactor guanylyltransferase</fullName>
        <shortName evidence="8">MoCo guanylyltransferase</shortName>
        <ecNumber evidence="8">2.7.7.77</ecNumber>
    </recommendedName>
    <alternativeName>
        <fullName evidence="8">GTP:molybdopterin guanylyltransferase</fullName>
    </alternativeName>
    <alternativeName>
        <fullName evidence="8">Mo-MPT guanylyltransferase</fullName>
    </alternativeName>
    <alternativeName>
        <fullName evidence="8">Molybdopterin guanylyltransferase</fullName>
    </alternativeName>
    <alternativeName>
        <fullName evidence="8">Molybdopterin-guanine dinucleotide synthase</fullName>
        <shortName evidence="8">MGD synthase</shortName>
    </alternativeName>
</protein>
<dbReference type="CDD" id="cd02503">
    <property type="entry name" value="MobA"/>
    <property type="match status" value="1"/>
</dbReference>
<comment type="subunit">
    <text evidence="8">Monomer.</text>
</comment>
<dbReference type="Gene3D" id="3.90.550.10">
    <property type="entry name" value="Spore Coat Polysaccharide Biosynthesis Protein SpsA, Chain A"/>
    <property type="match status" value="1"/>
</dbReference>
<dbReference type="InterPro" id="IPR013482">
    <property type="entry name" value="Molybde_CF_guanTrfase"/>
</dbReference>
<keyword evidence="1 8" id="KW-0963">Cytoplasm</keyword>
<evidence type="ECO:0000256" key="3">
    <source>
        <dbReference type="ARBA" id="ARBA00022723"/>
    </source>
</evidence>
<comment type="similarity">
    <text evidence="8">Belongs to the MobA family.</text>
</comment>
<keyword evidence="2 8" id="KW-0808">Transferase</keyword>
<keyword evidence="6 8" id="KW-0342">GTP-binding</keyword>
<evidence type="ECO:0000256" key="1">
    <source>
        <dbReference type="ARBA" id="ARBA00022490"/>
    </source>
</evidence>
<evidence type="ECO:0000256" key="2">
    <source>
        <dbReference type="ARBA" id="ARBA00022679"/>
    </source>
</evidence>
<feature type="binding site" evidence="8">
    <location>
        <position position="74"/>
    </location>
    <ligand>
        <name>GTP</name>
        <dbReference type="ChEBI" id="CHEBI:37565"/>
    </ligand>
</feature>
<dbReference type="Pfam" id="PF12804">
    <property type="entry name" value="NTP_transf_3"/>
    <property type="match status" value="1"/>
</dbReference>
<dbReference type="PANTHER" id="PTHR19136:SF81">
    <property type="entry name" value="MOLYBDENUM COFACTOR GUANYLYLTRANSFERASE"/>
    <property type="match status" value="1"/>
</dbReference>
<reference evidence="10 11" key="1">
    <citation type="submission" date="2016-10" db="EMBL/GenBank/DDBJ databases">
        <authorList>
            <person name="de Groot N.N."/>
        </authorList>
    </citation>
    <scope>NUCLEOTIDE SEQUENCE [LARGE SCALE GENOMIC DNA]</scope>
    <source>
        <strain evidence="10 11">HL3</strain>
    </source>
</reference>
<dbReference type="InterPro" id="IPR029044">
    <property type="entry name" value="Nucleotide-diphossugar_trans"/>
</dbReference>
<accession>A0A1I1NW82</accession>
<feature type="domain" description="MobA-like NTP transferase" evidence="9">
    <location>
        <begin position="12"/>
        <end position="160"/>
    </location>
</feature>
<comment type="catalytic activity">
    <reaction evidence="8">
        <text>Mo-molybdopterin + GTP + H(+) = Mo-molybdopterin guanine dinucleotide + diphosphate</text>
        <dbReference type="Rhea" id="RHEA:34243"/>
        <dbReference type="ChEBI" id="CHEBI:15378"/>
        <dbReference type="ChEBI" id="CHEBI:33019"/>
        <dbReference type="ChEBI" id="CHEBI:37565"/>
        <dbReference type="ChEBI" id="CHEBI:71302"/>
        <dbReference type="ChEBI" id="CHEBI:71310"/>
        <dbReference type="EC" id="2.7.7.77"/>
    </reaction>
</comment>
<dbReference type="PANTHER" id="PTHR19136">
    <property type="entry name" value="MOLYBDENUM COFACTOR GUANYLYLTRANSFERASE"/>
    <property type="match status" value="1"/>
</dbReference>
<dbReference type="AlphaFoldDB" id="A0A1I1NW82"/>
<feature type="binding site" evidence="8">
    <location>
        <position position="56"/>
    </location>
    <ligand>
        <name>GTP</name>
        <dbReference type="ChEBI" id="CHEBI:37565"/>
    </ligand>
</feature>
<dbReference type="STRING" id="1123397.SAMN05660831_00456"/>
<feature type="binding site" evidence="8">
    <location>
        <begin position="15"/>
        <end position="17"/>
    </location>
    <ligand>
        <name>GTP</name>
        <dbReference type="ChEBI" id="CHEBI:37565"/>
    </ligand>
</feature>
<dbReference type="NCBIfam" id="TIGR02665">
    <property type="entry name" value="molyb_mobA"/>
    <property type="match status" value="1"/>
</dbReference>
<evidence type="ECO:0000256" key="7">
    <source>
        <dbReference type="ARBA" id="ARBA00023150"/>
    </source>
</evidence>
<keyword evidence="7 8" id="KW-0501">Molybdenum cofactor biosynthesis</keyword>
<sequence length="202" mass="21175">MATPDATNEVAGVVLCGGRGQRMGGRDKGLVALDGRPLAEWAARALAPQVARLCINANRNREAYGELGWPLCPDTVANFPGPLAGFLAGLGQLVEQPGTWLATVPGDTPRPPADLVERLLTAAREAGAPAALAHAGGRRQPVFALLHRDLRPWLEAALAAGNPATGAWLDEVGAVEVPFPSAEPFAGINTEAEWRRREAEGV</sequence>
<evidence type="ECO:0000256" key="4">
    <source>
        <dbReference type="ARBA" id="ARBA00022741"/>
    </source>
</evidence>
<evidence type="ECO:0000256" key="5">
    <source>
        <dbReference type="ARBA" id="ARBA00022842"/>
    </source>
</evidence>
<dbReference type="GO" id="GO:0005737">
    <property type="term" value="C:cytoplasm"/>
    <property type="evidence" value="ECO:0007669"/>
    <property type="project" value="UniProtKB-SubCell"/>
</dbReference>
<evidence type="ECO:0000256" key="8">
    <source>
        <dbReference type="HAMAP-Rule" id="MF_00316"/>
    </source>
</evidence>
<organism evidence="10 11">
    <name type="scientific">Thiohalospira halophila DSM 15071</name>
    <dbReference type="NCBI Taxonomy" id="1123397"/>
    <lineage>
        <taxon>Bacteria</taxon>
        <taxon>Pseudomonadati</taxon>
        <taxon>Pseudomonadota</taxon>
        <taxon>Gammaproteobacteria</taxon>
        <taxon>Thiohalospirales</taxon>
        <taxon>Thiohalospiraceae</taxon>
        <taxon>Thiohalospira</taxon>
    </lineage>
</organism>
<evidence type="ECO:0000313" key="10">
    <source>
        <dbReference type="EMBL" id="SFD01582.1"/>
    </source>
</evidence>
<dbReference type="Proteomes" id="UP000198611">
    <property type="component" value="Unassembled WGS sequence"/>
</dbReference>
<comment type="cofactor">
    <cofactor evidence="8">
        <name>Mg(2+)</name>
        <dbReference type="ChEBI" id="CHEBI:18420"/>
    </cofactor>
</comment>
<keyword evidence="4 8" id="KW-0547">Nucleotide-binding</keyword>
<name>A0A1I1NW82_9GAMM</name>
<dbReference type="GO" id="GO:0005525">
    <property type="term" value="F:GTP binding"/>
    <property type="evidence" value="ECO:0007669"/>
    <property type="project" value="UniProtKB-UniRule"/>
</dbReference>
<gene>
    <name evidence="8" type="primary">mobA</name>
    <name evidence="10" type="ORF">SAMN05660831_00456</name>
</gene>
<dbReference type="GO" id="GO:0061603">
    <property type="term" value="F:molybdenum cofactor guanylyltransferase activity"/>
    <property type="evidence" value="ECO:0007669"/>
    <property type="project" value="UniProtKB-EC"/>
</dbReference>
<comment type="function">
    <text evidence="8">Transfers a GMP moiety from GTP to Mo-molybdopterin (Mo-MPT) cofactor (Moco or molybdenum cofactor) to form Mo-molybdopterin guanine dinucleotide (Mo-MGD) cofactor.</text>
</comment>
<comment type="subcellular location">
    <subcellularLocation>
        <location evidence="8">Cytoplasm</location>
    </subcellularLocation>
</comment>
<dbReference type="GO" id="GO:1902758">
    <property type="term" value="P:bis(molybdopterin guanine dinucleotide)molybdenum biosynthetic process"/>
    <property type="evidence" value="ECO:0007669"/>
    <property type="project" value="TreeGrafter"/>
</dbReference>
<evidence type="ECO:0000259" key="9">
    <source>
        <dbReference type="Pfam" id="PF12804"/>
    </source>
</evidence>
<dbReference type="InterPro" id="IPR025877">
    <property type="entry name" value="MobA-like_NTP_Trfase"/>
</dbReference>
<evidence type="ECO:0000256" key="6">
    <source>
        <dbReference type="ARBA" id="ARBA00023134"/>
    </source>
</evidence>
<keyword evidence="5 8" id="KW-0460">Magnesium</keyword>
<feature type="binding site" evidence="8">
    <location>
        <position position="28"/>
    </location>
    <ligand>
        <name>GTP</name>
        <dbReference type="ChEBI" id="CHEBI:37565"/>
    </ligand>
</feature>
<proteinExistence type="inferred from homology"/>
<dbReference type="SUPFAM" id="SSF53448">
    <property type="entry name" value="Nucleotide-diphospho-sugar transferases"/>
    <property type="match status" value="1"/>
</dbReference>
<dbReference type="EC" id="2.7.7.77" evidence="8"/>
<feature type="binding site" evidence="8">
    <location>
        <position position="107"/>
    </location>
    <ligand>
        <name>GTP</name>
        <dbReference type="ChEBI" id="CHEBI:37565"/>
    </ligand>
</feature>